<reference evidence="1" key="1">
    <citation type="submission" date="2014-09" db="EMBL/GenBank/DDBJ databases">
        <authorList>
            <person name="Magalhaes I.L.F."/>
            <person name="Oliveira U."/>
            <person name="Santos F.R."/>
            <person name="Vidigal T.H.D.A."/>
            <person name="Brescovit A.D."/>
            <person name="Santos A.J."/>
        </authorList>
    </citation>
    <scope>NUCLEOTIDE SEQUENCE</scope>
    <source>
        <tissue evidence="1">Shoot tissue taken approximately 20 cm above the soil surface</tissue>
    </source>
</reference>
<sequence length="30" mass="3517">MRLLSLMSRDEVVLSCPFCALPFHWFLCDS</sequence>
<proteinExistence type="predicted"/>
<reference evidence="1" key="2">
    <citation type="journal article" date="2015" name="Data Brief">
        <title>Shoot transcriptome of the giant reed, Arundo donax.</title>
        <authorList>
            <person name="Barrero R.A."/>
            <person name="Guerrero F.D."/>
            <person name="Moolhuijzen P."/>
            <person name="Goolsby J.A."/>
            <person name="Tidwell J."/>
            <person name="Bellgard S.E."/>
            <person name="Bellgard M.I."/>
        </authorList>
    </citation>
    <scope>NUCLEOTIDE SEQUENCE</scope>
    <source>
        <tissue evidence="1">Shoot tissue taken approximately 20 cm above the soil surface</tissue>
    </source>
</reference>
<protein>
    <submittedName>
        <fullName evidence="1">Uncharacterized protein</fullName>
    </submittedName>
</protein>
<name>A0A0A9GGW0_ARUDO</name>
<dbReference type="AlphaFoldDB" id="A0A0A9GGW0"/>
<accession>A0A0A9GGW0</accession>
<evidence type="ECO:0000313" key="1">
    <source>
        <dbReference type="EMBL" id="JAE24340.1"/>
    </source>
</evidence>
<dbReference type="EMBL" id="GBRH01173556">
    <property type="protein sequence ID" value="JAE24340.1"/>
    <property type="molecule type" value="Transcribed_RNA"/>
</dbReference>
<organism evidence="1">
    <name type="scientific">Arundo donax</name>
    <name type="common">Giant reed</name>
    <name type="synonym">Donax arundinaceus</name>
    <dbReference type="NCBI Taxonomy" id="35708"/>
    <lineage>
        <taxon>Eukaryota</taxon>
        <taxon>Viridiplantae</taxon>
        <taxon>Streptophyta</taxon>
        <taxon>Embryophyta</taxon>
        <taxon>Tracheophyta</taxon>
        <taxon>Spermatophyta</taxon>
        <taxon>Magnoliopsida</taxon>
        <taxon>Liliopsida</taxon>
        <taxon>Poales</taxon>
        <taxon>Poaceae</taxon>
        <taxon>PACMAD clade</taxon>
        <taxon>Arundinoideae</taxon>
        <taxon>Arundineae</taxon>
        <taxon>Arundo</taxon>
    </lineage>
</organism>